<dbReference type="GO" id="GO:0008270">
    <property type="term" value="F:zinc ion binding"/>
    <property type="evidence" value="ECO:0007669"/>
    <property type="project" value="UniProtKB-KW"/>
</dbReference>
<feature type="domain" description="SAND" evidence="11">
    <location>
        <begin position="236"/>
        <end position="316"/>
    </location>
</feature>
<evidence type="ECO:0000256" key="6">
    <source>
        <dbReference type="ARBA" id="ARBA00023163"/>
    </source>
</evidence>
<evidence type="ECO:0000256" key="5">
    <source>
        <dbReference type="ARBA" id="ARBA00023015"/>
    </source>
</evidence>
<keyword evidence="1" id="KW-0597">Phosphoprotein</keyword>
<dbReference type="PANTHER" id="PTHR10417">
    <property type="entry name" value="GLUCOCORTICOID MODULATORY ELEMENT-BINDING PROTEIN"/>
    <property type="match status" value="1"/>
</dbReference>
<dbReference type="PROSITE" id="PS01360">
    <property type="entry name" value="ZF_MYND_1"/>
    <property type="match status" value="1"/>
</dbReference>
<dbReference type="InterPro" id="IPR000770">
    <property type="entry name" value="SAND_dom"/>
</dbReference>
<feature type="region of interest" description="Disordered" evidence="10">
    <location>
        <begin position="211"/>
        <end position="230"/>
    </location>
</feature>
<name>A0A8B8GNP5_9HEMI</name>
<reference evidence="14" key="1">
    <citation type="submission" date="2025-08" db="UniProtKB">
        <authorList>
            <consortium name="RefSeq"/>
        </authorList>
    </citation>
    <scope>IDENTIFICATION</scope>
    <source>
        <tissue evidence="14">Whole body</tissue>
    </source>
</reference>
<keyword evidence="2" id="KW-0479">Metal-binding</keyword>
<dbReference type="Pfam" id="PF01342">
    <property type="entry name" value="SAND"/>
    <property type="match status" value="1"/>
</dbReference>
<proteinExistence type="predicted"/>
<keyword evidence="3 8" id="KW-0863">Zinc-finger</keyword>
<dbReference type="SUPFAM" id="SSF63763">
    <property type="entry name" value="SAND domain-like"/>
    <property type="match status" value="1"/>
</dbReference>
<dbReference type="PROSITE" id="PS50864">
    <property type="entry name" value="SAND"/>
    <property type="match status" value="1"/>
</dbReference>
<dbReference type="RefSeq" id="XP_025424625.1">
    <property type="nucleotide sequence ID" value="XM_025568840.1"/>
</dbReference>
<gene>
    <name evidence="14" type="primary">LOC112693662</name>
</gene>
<dbReference type="PANTHER" id="PTHR10417:SF15">
    <property type="entry name" value="STERILE ALPHA MOTIF DOMAIN-CONTAINING 11"/>
    <property type="match status" value="1"/>
</dbReference>
<dbReference type="Gene3D" id="3.10.390.10">
    <property type="entry name" value="SAND domain-like"/>
    <property type="match status" value="1"/>
</dbReference>
<evidence type="ECO:0000256" key="9">
    <source>
        <dbReference type="SAM" id="Coils"/>
    </source>
</evidence>
<dbReference type="OrthoDB" id="437457at2759"/>
<feature type="domain" description="MYND-type" evidence="12">
    <location>
        <begin position="494"/>
        <end position="530"/>
    </location>
</feature>
<accession>A0A8B8GNP5</accession>
<dbReference type="GeneID" id="112693662"/>
<feature type="compositionally biased region" description="Low complexity" evidence="10">
    <location>
        <begin position="15"/>
        <end position="34"/>
    </location>
</feature>
<evidence type="ECO:0000256" key="7">
    <source>
        <dbReference type="ARBA" id="ARBA00023242"/>
    </source>
</evidence>
<feature type="compositionally biased region" description="Low complexity" evidence="10">
    <location>
        <begin position="42"/>
        <end position="56"/>
    </location>
</feature>
<keyword evidence="13" id="KW-1185">Reference proteome</keyword>
<dbReference type="PROSITE" id="PS50865">
    <property type="entry name" value="ZF_MYND_2"/>
    <property type="match status" value="1"/>
</dbReference>
<feature type="coiled-coil region" evidence="9">
    <location>
        <begin position="441"/>
        <end position="468"/>
    </location>
</feature>
<dbReference type="AlphaFoldDB" id="A0A8B8GNP5"/>
<evidence type="ECO:0000256" key="3">
    <source>
        <dbReference type="ARBA" id="ARBA00022771"/>
    </source>
</evidence>
<dbReference type="InterPro" id="IPR010919">
    <property type="entry name" value="SAND-like_dom_sf"/>
</dbReference>
<feature type="region of interest" description="Disordered" evidence="10">
    <location>
        <begin position="350"/>
        <end position="375"/>
    </location>
</feature>
<evidence type="ECO:0000313" key="14">
    <source>
        <dbReference type="RefSeq" id="XP_025424625.1"/>
    </source>
</evidence>
<keyword evidence="9" id="KW-0175">Coiled coil</keyword>
<evidence type="ECO:0000259" key="12">
    <source>
        <dbReference type="PROSITE" id="PS50865"/>
    </source>
</evidence>
<dbReference type="InterPro" id="IPR002893">
    <property type="entry name" value="Znf_MYND"/>
</dbReference>
<feature type="region of interest" description="Disordered" evidence="10">
    <location>
        <begin position="1"/>
        <end position="82"/>
    </location>
</feature>
<evidence type="ECO:0000256" key="1">
    <source>
        <dbReference type="ARBA" id="ARBA00022553"/>
    </source>
</evidence>
<sequence>MSVIDSGGYADEEQQLQQQQQQQQQQQHQQQQQQNRRHLQQTHHTQQRLQAAAAATMDERGGGGGRQRHSENVAEQTDMAETGTRAADVVVVTAADVVKENRNGPSSSDVSVSAASYTTAAAEHVTSSQVQVSSIPVGQLINVSAAGTFNVISADSLQLSESNEFKPLICVDNSCLNCDSRTQVDNDTWRTVLRSEDGTFKTAHIVLRSDNSTSNNVHEEETDQGVSSPNTTPCYSYSEAARLPILPVRCKTTNAELHKKKFGSGCRGKCIKFGNQWYTPSEFEALCGRASSKDWKRSIRFGGRSLQTLIYDGVLLPHAMSCTCAACCDDESATGPIRLFTPYKRIRTKKHSSSNSKKTKLEDGTTMSNDEDSCDSSVGISMDNGDIKDEEPLLIQTGDISQADIVQSNDSIEDMFKKLENMSSRMIKMVHHFRNSMRVAKYKWNTEKQDLLAELKRAKENSIENRNDFDVETISSVTAGLQPSADDIPDVKKCANCNRDAFAECSLCRRTPYCSTFCQSKDWNNHQVECHNSQGSIMLIVQTQE</sequence>
<keyword evidence="7" id="KW-0539">Nucleus</keyword>
<protein>
    <submittedName>
        <fullName evidence="14">Deformed epidermal autoregulatory factor 1</fullName>
    </submittedName>
</protein>
<keyword evidence="4" id="KW-0862">Zinc</keyword>
<keyword evidence="6" id="KW-0804">Transcription</keyword>
<evidence type="ECO:0000256" key="4">
    <source>
        <dbReference type="ARBA" id="ARBA00022833"/>
    </source>
</evidence>
<dbReference type="FunFam" id="3.10.390.10:FF:000004">
    <property type="entry name" value="Deformed epidermal autoregulatory factor 1"/>
    <property type="match status" value="1"/>
</dbReference>
<evidence type="ECO:0000256" key="2">
    <source>
        <dbReference type="ARBA" id="ARBA00022723"/>
    </source>
</evidence>
<keyword evidence="5" id="KW-0805">Transcription regulation</keyword>
<dbReference type="Proteomes" id="UP000694846">
    <property type="component" value="Unplaced"/>
</dbReference>
<evidence type="ECO:0000256" key="8">
    <source>
        <dbReference type="PROSITE-ProRule" id="PRU00134"/>
    </source>
</evidence>
<dbReference type="CTD" id="10522"/>
<dbReference type="GO" id="GO:0003677">
    <property type="term" value="F:DNA binding"/>
    <property type="evidence" value="ECO:0007669"/>
    <property type="project" value="UniProtKB-KW"/>
</dbReference>
<dbReference type="SMART" id="SM00258">
    <property type="entry name" value="SAND"/>
    <property type="match status" value="1"/>
</dbReference>
<evidence type="ECO:0000259" key="11">
    <source>
        <dbReference type="PROSITE" id="PS50864"/>
    </source>
</evidence>
<dbReference type="Gene3D" id="6.10.140.2220">
    <property type="match status" value="1"/>
</dbReference>
<evidence type="ECO:0000313" key="13">
    <source>
        <dbReference type="Proteomes" id="UP000694846"/>
    </source>
</evidence>
<dbReference type="SUPFAM" id="SSF144232">
    <property type="entry name" value="HIT/MYND zinc finger-like"/>
    <property type="match status" value="1"/>
</dbReference>
<organism evidence="13 14">
    <name type="scientific">Sipha flava</name>
    <name type="common">yellow sugarcane aphid</name>
    <dbReference type="NCBI Taxonomy" id="143950"/>
    <lineage>
        <taxon>Eukaryota</taxon>
        <taxon>Metazoa</taxon>
        <taxon>Ecdysozoa</taxon>
        <taxon>Arthropoda</taxon>
        <taxon>Hexapoda</taxon>
        <taxon>Insecta</taxon>
        <taxon>Pterygota</taxon>
        <taxon>Neoptera</taxon>
        <taxon>Paraneoptera</taxon>
        <taxon>Hemiptera</taxon>
        <taxon>Sternorrhyncha</taxon>
        <taxon>Aphidomorpha</taxon>
        <taxon>Aphidoidea</taxon>
        <taxon>Aphididae</taxon>
        <taxon>Sipha</taxon>
    </lineage>
</organism>
<evidence type="ECO:0000256" key="10">
    <source>
        <dbReference type="SAM" id="MobiDB-lite"/>
    </source>
</evidence>
<dbReference type="Pfam" id="PF01753">
    <property type="entry name" value="zf-MYND"/>
    <property type="match status" value="1"/>
</dbReference>